<sequence>MDAEMDISQLPENEQSSLEDIAADILARFQNSPQEEHRNICATAGAISLALKEQGLALTPVAYFAAAVSSFIRLIGDPSTAGGDPDVSAIICFLSIILHRVPPAVLKNKGGIFSESLARVLGYRSLPVGGVIAALKCISHLLVISDKSNSSSMSQLYGILLNYVTDNNSKVRKQSYTCLHDVLQSFQGSTTVLLLASDGITSALERFLLLCGSNPPNSAAVEESKGAREVLYILIALKDCIDLISIKSTNIILKYCKYLLDMRQLSVTRSIMEILQTLCSRQASNFSPEFLLELLCSLAHFIPEKEKSADGLASVARLLNLGTKRVFSLNRNICVVKLPIIFNSLGEILAGEHEEAIFAATEALKSLIYSCLDENLIKQGIEQINLNHGGGLRKSSPTIIEKICAIIEGFLDFRYNAVWDVVFQVISAAFDQLGRHSAELMAGIMRNLADIQSYPDDEFSYKKQFHECLGSALAAMGPEKFLCLLPLNLDVEDVTDWNVWVLPILKQYTVGAELHFFSQYILDMVSLLKQKSLKLERDGRIFSARNVEGLIYSLWSLFPSFCNYPVDANASFKEIQDILCNTLRQESELHGIICSGLQILIQQNKSASQERFDISDEELSFPVRKAKEIYTANFARENLNILGSSSKFLSVLSEVFLEAPNDSGGCLQSTIHLFASISDRATVKKIFRKNMIELLKVTKQVIKLKESKESSSMQVDNIPDEASLTRARALRLELAAMLVSGLDEEEVDLLFSATKPALQDEEGLMQKKAYKILSLILKDSNGFLSNKLDELLQLIITATASCHFSAKRHRLDCLYYVIVHISKETSSEQRMREFISAFLTEILLSLKETNKKTRNKAYDLLVEIGHACRDEERGGKTENLHQLFSMVAGGLISERPHMVSAAIKGLARLAYEFSDLISSAYKLLPSSFLLLQRKNREIIKANLGLIKVLVAKSKADGLETHLKGIVEGLLKWRDVTTNQFKAKIKSLIEMLVSKCGVDAVKAVMPEEHLKLLKNIRKIKERKERKTKSQEDINSLYSRTSVSRHSRWNHTRIFSDLGDEDRGEGSDIENGVARTRTSFRASRASLRSSRMRKLFKKSLPEDLLDQSDDDPLDLLDQRTTRSILLSTSKPNRKVEDCDDEPEMDNDGRLIVHDDCVKPNQQKNSSDHVSDTRSLTSSRTSGKSLLSSQRKRQKTESGWSYTGVEYTSKKAGGDLKKKGKLEPYAYWPLDRKLLNRRVDRKAVARKGMASVMVRKDLKKLEGKSASRALAGTLKRKRGKKMLILIFKRDEQLIKLMSTKRKTFKARKISIIVRSFSFDVYFIFIPQPKNKSSSYLYFTKSKKYNVEKLYLKKNKENKKPC</sequence>
<dbReference type="PANTHER" id="PTHR48445">
    <property type="entry name" value="OS02G0782100 PROTEIN"/>
    <property type="match status" value="1"/>
</dbReference>
<protein>
    <recommendedName>
        <fullName evidence="7">RRP12-like protein</fullName>
    </recommendedName>
</protein>
<dbReference type="Gene3D" id="1.25.10.10">
    <property type="entry name" value="Leucine-rich Repeat Variant"/>
    <property type="match status" value="2"/>
</dbReference>
<evidence type="ECO:0000256" key="1">
    <source>
        <dbReference type="ARBA" id="ARBA00007690"/>
    </source>
</evidence>
<keyword evidence="6" id="KW-1185">Reference proteome</keyword>
<feature type="domain" description="RRP12 HEAT" evidence="3">
    <location>
        <begin position="352"/>
        <end position="657"/>
    </location>
</feature>
<organism evidence="5 6">
    <name type="scientific">Dendrobium chrysotoxum</name>
    <name type="common">Orchid</name>
    <dbReference type="NCBI Taxonomy" id="161865"/>
    <lineage>
        <taxon>Eukaryota</taxon>
        <taxon>Viridiplantae</taxon>
        <taxon>Streptophyta</taxon>
        <taxon>Embryophyta</taxon>
        <taxon>Tracheophyta</taxon>
        <taxon>Spermatophyta</taxon>
        <taxon>Magnoliopsida</taxon>
        <taxon>Liliopsida</taxon>
        <taxon>Asparagales</taxon>
        <taxon>Orchidaceae</taxon>
        <taxon>Epidendroideae</taxon>
        <taxon>Malaxideae</taxon>
        <taxon>Dendrobiinae</taxon>
        <taxon>Dendrobium</taxon>
    </lineage>
</organism>
<dbReference type="Pfam" id="PF08161">
    <property type="entry name" value="RRP12_HEAT"/>
    <property type="match status" value="1"/>
</dbReference>
<dbReference type="InterPro" id="IPR011989">
    <property type="entry name" value="ARM-like"/>
</dbReference>
<dbReference type="EMBL" id="JAGFBR010000014">
    <property type="protein sequence ID" value="KAH0455562.1"/>
    <property type="molecule type" value="Genomic_DNA"/>
</dbReference>
<comment type="similarity">
    <text evidence="1">Belongs to the RRP12 family.</text>
</comment>
<feature type="domain" description="RRP12 N-terminal HEAT" evidence="4">
    <location>
        <begin position="11"/>
        <end position="284"/>
    </location>
</feature>
<dbReference type="PANTHER" id="PTHR48445:SF1">
    <property type="entry name" value="OS02G0782100 PROTEIN"/>
    <property type="match status" value="1"/>
</dbReference>
<dbReference type="Pfam" id="PF25772">
    <property type="entry name" value="HEAT_RRP12_N"/>
    <property type="match status" value="1"/>
</dbReference>
<evidence type="ECO:0000256" key="2">
    <source>
        <dbReference type="SAM" id="MobiDB-lite"/>
    </source>
</evidence>
<evidence type="ECO:0000259" key="4">
    <source>
        <dbReference type="Pfam" id="PF25772"/>
    </source>
</evidence>
<feature type="region of interest" description="Disordered" evidence="2">
    <location>
        <begin position="1155"/>
        <end position="1197"/>
    </location>
</feature>
<dbReference type="InterPro" id="IPR057860">
    <property type="entry name" value="HEAT_RRP12_N"/>
</dbReference>
<evidence type="ECO:0000313" key="5">
    <source>
        <dbReference type="EMBL" id="KAH0455562.1"/>
    </source>
</evidence>
<evidence type="ECO:0000313" key="6">
    <source>
        <dbReference type="Proteomes" id="UP000775213"/>
    </source>
</evidence>
<evidence type="ECO:0008006" key="7">
    <source>
        <dbReference type="Google" id="ProtNLM"/>
    </source>
</evidence>
<reference evidence="5 6" key="1">
    <citation type="journal article" date="2021" name="Hortic Res">
        <title>Chromosome-scale assembly of the Dendrobium chrysotoxum genome enhances the understanding of orchid evolution.</title>
        <authorList>
            <person name="Zhang Y."/>
            <person name="Zhang G.Q."/>
            <person name="Zhang D."/>
            <person name="Liu X.D."/>
            <person name="Xu X.Y."/>
            <person name="Sun W.H."/>
            <person name="Yu X."/>
            <person name="Zhu X."/>
            <person name="Wang Z.W."/>
            <person name="Zhao X."/>
            <person name="Zhong W.Y."/>
            <person name="Chen H."/>
            <person name="Yin W.L."/>
            <person name="Huang T."/>
            <person name="Niu S.C."/>
            <person name="Liu Z.J."/>
        </authorList>
    </citation>
    <scope>NUCLEOTIDE SEQUENCE [LARGE SCALE GENOMIC DNA]</scope>
    <source>
        <strain evidence="5">Lindl</strain>
    </source>
</reference>
<name>A0AAV7GH54_DENCH</name>
<feature type="compositionally biased region" description="Low complexity" evidence="2">
    <location>
        <begin position="1170"/>
        <end position="1186"/>
    </location>
</feature>
<proteinExistence type="inferred from homology"/>
<dbReference type="Proteomes" id="UP000775213">
    <property type="component" value="Unassembled WGS sequence"/>
</dbReference>
<evidence type="ECO:0000259" key="3">
    <source>
        <dbReference type="Pfam" id="PF08161"/>
    </source>
</evidence>
<dbReference type="InterPro" id="IPR012978">
    <property type="entry name" value="HEAT_RRP12"/>
</dbReference>
<gene>
    <name evidence="5" type="ORF">IEQ34_015594</name>
</gene>
<comment type="caution">
    <text evidence="5">The sequence shown here is derived from an EMBL/GenBank/DDBJ whole genome shotgun (WGS) entry which is preliminary data.</text>
</comment>
<dbReference type="InterPro" id="IPR016024">
    <property type="entry name" value="ARM-type_fold"/>
</dbReference>
<dbReference type="SUPFAM" id="SSF48371">
    <property type="entry name" value="ARM repeat"/>
    <property type="match status" value="1"/>
</dbReference>
<accession>A0AAV7GH54</accession>